<evidence type="ECO:0000313" key="3">
    <source>
        <dbReference type="EnsemblPlants" id="AET6Gv20676200.1"/>
    </source>
</evidence>
<name>A0A453PAY2_AEGTS</name>
<proteinExistence type="predicted"/>
<evidence type="ECO:0000256" key="2">
    <source>
        <dbReference type="SAM" id="SignalP"/>
    </source>
</evidence>
<dbReference type="InterPro" id="IPR006734">
    <property type="entry name" value="PLATZ"/>
</dbReference>
<keyword evidence="2" id="KW-0732">Signal</keyword>
<dbReference type="STRING" id="200361.A0A453PAY2"/>
<reference evidence="3" key="5">
    <citation type="journal article" date="2021" name="G3 (Bethesda)">
        <title>Aegilops tauschii genome assembly Aet v5.0 features greater sequence contiguity and improved annotation.</title>
        <authorList>
            <person name="Wang L."/>
            <person name="Zhu T."/>
            <person name="Rodriguez J.C."/>
            <person name="Deal K.R."/>
            <person name="Dubcovsky J."/>
            <person name="McGuire P.E."/>
            <person name="Lux T."/>
            <person name="Spannagl M."/>
            <person name="Mayer K.F.X."/>
            <person name="Baldrich P."/>
            <person name="Meyers B.C."/>
            <person name="Huo N."/>
            <person name="Gu Y.Q."/>
            <person name="Zhou H."/>
            <person name="Devos K.M."/>
            <person name="Bennetzen J.L."/>
            <person name="Unver T."/>
            <person name="Budak H."/>
            <person name="Gulick P.J."/>
            <person name="Galiba G."/>
            <person name="Kalapos B."/>
            <person name="Nelson D.R."/>
            <person name="Li P."/>
            <person name="You F.M."/>
            <person name="Luo M.C."/>
            <person name="Dvorak J."/>
        </authorList>
    </citation>
    <scope>NUCLEOTIDE SEQUENCE [LARGE SCALE GENOMIC DNA]</scope>
    <source>
        <strain evidence="3">cv. AL8/78</strain>
    </source>
</reference>
<reference evidence="3" key="3">
    <citation type="journal article" date="2017" name="Nature">
        <title>Genome sequence of the progenitor of the wheat D genome Aegilops tauschii.</title>
        <authorList>
            <person name="Luo M.C."/>
            <person name="Gu Y.Q."/>
            <person name="Puiu D."/>
            <person name="Wang H."/>
            <person name="Twardziok S.O."/>
            <person name="Deal K.R."/>
            <person name="Huo N."/>
            <person name="Zhu T."/>
            <person name="Wang L."/>
            <person name="Wang Y."/>
            <person name="McGuire P.E."/>
            <person name="Liu S."/>
            <person name="Long H."/>
            <person name="Ramasamy R.K."/>
            <person name="Rodriguez J.C."/>
            <person name="Van S.L."/>
            <person name="Yuan L."/>
            <person name="Wang Z."/>
            <person name="Xia Z."/>
            <person name="Xiao L."/>
            <person name="Anderson O.D."/>
            <person name="Ouyang S."/>
            <person name="Liang Y."/>
            <person name="Zimin A.V."/>
            <person name="Pertea G."/>
            <person name="Qi P."/>
            <person name="Bennetzen J.L."/>
            <person name="Dai X."/>
            <person name="Dawson M.W."/>
            <person name="Muller H.G."/>
            <person name="Kugler K."/>
            <person name="Rivarola-Duarte L."/>
            <person name="Spannagl M."/>
            <person name="Mayer K.F.X."/>
            <person name="Lu F.H."/>
            <person name="Bevan M.W."/>
            <person name="Leroy P."/>
            <person name="Li P."/>
            <person name="You F.M."/>
            <person name="Sun Q."/>
            <person name="Liu Z."/>
            <person name="Lyons E."/>
            <person name="Wicker T."/>
            <person name="Salzberg S.L."/>
            <person name="Devos K.M."/>
            <person name="Dvorak J."/>
        </authorList>
    </citation>
    <scope>NUCLEOTIDE SEQUENCE [LARGE SCALE GENOMIC DNA]</scope>
    <source>
        <strain evidence="3">cv. AL8/78</strain>
    </source>
</reference>
<accession>A0A453PAY2</accession>
<feature type="chain" id="PRO_5019456441" description="B box-type domain-containing protein" evidence="2">
    <location>
        <begin position="16"/>
        <end position="358"/>
    </location>
</feature>
<dbReference type="Gramene" id="AET6Gv20676200.1">
    <property type="protein sequence ID" value="AET6Gv20676200.1"/>
    <property type="gene ID" value="AET6Gv20676200"/>
</dbReference>
<dbReference type="EnsemblPlants" id="AET6Gv20676200.1">
    <property type="protein sequence ID" value="AET6Gv20676200.1"/>
    <property type="gene ID" value="AET6Gv20676200"/>
</dbReference>
<evidence type="ECO:0008006" key="5">
    <source>
        <dbReference type="Google" id="ProtNLM"/>
    </source>
</evidence>
<dbReference type="Pfam" id="PF04640">
    <property type="entry name" value="PLATZ"/>
    <property type="match status" value="1"/>
</dbReference>
<dbReference type="PANTHER" id="PTHR31065:SF48">
    <property type="entry name" value="PLATZ TRANSCRIPTION FACTOR FAMILY PROTEIN"/>
    <property type="match status" value="1"/>
</dbReference>
<evidence type="ECO:0000256" key="1">
    <source>
        <dbReference type="SAM" id="MobiDB-lite"/>
    </source>
</evidence>
<evidence type="ECO:0000313" key="4">
    <source>
        <dbReference type="Proteomes" id="UP000015105"/>
    </source>
</evidence>
<dbReference type="PANTHER" id="PTHR31065">
    <property type="entry name" value="PLATZ TRANSCRIPTION FACTOR FAMILY PROTEIN"/>
    <property type="match status" value="1"/>
</dbReference>
<dbReference type="AlphaFoldDB" id="A0A453PAY2"/>
<reference evidence="4" key="2">
    <citation type="journal article" date="2017" name="Nat. Plants">
        <title>The Aegilops tauschii genome reveals multiple impacts of transposons.</title>
        <authorList>
            <person name="Zhao G."/>
            <person name="Zou C."/>
            <person name="Li K."/>
            <person name="Wang K."/>
            <person name="Li T."/>
            <person name="Gao L."/>
            <person name="Zhang X."/>
            <person name="Wang H."/>
            <person name="Yang Z."/>
            <person name="Liu X."/>
            <person name="Jiang W."/>
            <person name="Mao L."/>
            <person name="Kong X."/>
            <person name="Jiao Y."/>
            <person name="Jia J."/>
        </authorList>
    </citation>
    <scope>NUCLEOTIDE SEQUENCE [LARGE SCALE GENOMIC DNA]</scope>
    <source>
        <strain evidence="4">cv. AL8/78</strain>
    </source>
</reference>
<dbReference type="Proteomes" id="UP000015105">
    <property type="component" value="Chromosome 6D"/>
</dbReference>
<organism evidence="3 4">
    <name type="scientific">Aegilops tauschii subsp. strangulata</name>
    <name type="common">Goatgrass</name>
    <dbReference type="NCBI Taxonomy" id="200361"/>
    <lineage>
        <taxon>Eukaryota</taxon>
        <taxon>Viridiplantae</taxon>
        <taxon>Streptophyta</taxon>
        <taxon>Embryophyta</taxon>
        <taxon>Tracheophyta</taxon>
        <taxon>Spermatophyta</taxon>
        <taxon>Magnoliopsida</taxon>
        <taxon>Liliopsida</taxon>
        <taxon>Poales</taxon>
        <taxon>Poaceae</taxon>
        <taxon>BOP clade</taxon>
        <taxon>Pooideae</taxon>
        <taxon>Triticodae</taxon>
        <taxon>Triticeae</taxon>
        <taxon>Triticinae</taxon>
        <taxon>Aegilops</taxon>
    </lineage>
</organism>
<keyword evidence="4" id="KW-1185">Reference proteome</keyword>
<sequence length="358" mass="39983">SSSSHFFHFPQATSAALLFLHLGLQSLRAPAPASRFLAKHFLSSPALPHPHSSFSFRRRRMAIDHASPLALKSGGAATGGAGRDEEAGNQRWPPWLKPLLATSFFVQCRAHADAHKSECNMYCLDCINGALCSLCLAHHRDHHAIQIRRSSYHDVIRVSEIQRVLDITGVQTYIINSARVVFLNERPQPRPGKGVTNTCEVCERSLLDSFRFCSLGCKVCMQFSLQSKLRPWPGALQACNQHGVFFPADRRHVRRAPAEEEARRRGRRWQEEESGGQGRAVGLGALVHEHQRRQQRQEQRGAELLAVDPAGHLQQLPRRQQAPQGHPAPVAVRQPHRGVLGQRTCHACPDQHSSVLYT</sequence>
<feature type="signal peptide" evidence="2">
    <location>
        <begin position="1"/>
        <end position="15"/>
    </location>
</feature>
<protein>
    <recommendedName>
        <fullName evidence="5">B box-type domain-containing protein</fullName>
    </recommendedName>
</protein>
<feature type="region of interest" description="Disordered" evidence="1">
    <location>
        <begin position="255"/>
        <end position="280"/>
    </location>
</feature>
<feature type="compositionally biased region" description="Basic and acidic residues" evidence="1">
    <location>
        <begin position="256"/>
        <end position="271"/>
    </location>
</feature>
<reference evidence="3" key="4">
    <citation type="submission" date="2019-03" db="UniProtKB">
        <authorList>
            <consortium name="EnsemblPlants"/>
        </authorList>
    </citation>
    <scope>IDENTIFICATION</scope>
</reference>
<reference evidence="4" key="1">
    <citation type="journal article" date="2014" name="Science">
        <title>Ancient hybridizations among the ancestral genomes of bread wheat.</title>
        <authorList>
            <consortium name="International Wheat Genome Sequencing Consortium,"/>
            <person name="Marcussen T."/>
            <person name="Sandve S.R."/>
            <person name="Heier L."/>
            <person name="Spannagl M."/>
            <person name="Pfeifer M."/>
            <person name="Jakobsen K.S."/>
            <person name="Wulff B.B."/>
            <person name="Steuernagel B."/>
            <person name="Mayer K.F."/>
            <person name="Olsen O.A."/>
        </authorList>
    </citation>
    <scope>NUCLEOTIDE SEQUENCE [LARGE SCALE GENOMIC DNA]</scope>
    <source>
        <strain evidence="4">cv. AL8/78</strain>
    </source>
</reference>